<reference evidence="2" key="1">
    <citation type="journal article" date="2020" name="Stud. Mycol.">
        <title>101 Dothideomycetes genomes: a test case for predicting lifestyles and emergence of pathogens.</title>
        <authorList>
            <person name="Haridas S."/>
            <person name="Albert R."/>
            <person name="Binder M."/>
            <person name="Bloem J."/>
            <person name="Labutti K."/>
            <person name="Salamov A."/>
            <person name="Andreopoulos B."/>
            <person name="Baker S."/>
            <person name="Barry K."/>
            <person name="Bills G."/>
            <person name="Bluhm B."/>
            <person name="Cannon C."/>
            <person name="Castanera R."/>
            <person name="Culley D."/>
            <person name="Daum C."/>
            <person name="Ezra D."/>
            <person name="Gonzalez J."/>
            <person name="Henrissat B."/>
            <person name="Kuo A."/>
            <person name="Liang C."/>
            <person name="Lipzen A."/>
            <person name="Lutzoni F."/>
            <person name="Magnuson J."/>
            <person name="Mondo S."/>
            <person name="Nolan M."/>
            <person name="Ohm R."/>
            <person name="Pangilinan J."/>
            <person name="Park H.-J."/>
            <person name="Ramirez L."/>
            <person name="Alfaro M."/>
            <person name="Sun H."/>
            <person name="Tritt A."/>
            <person name="Yoshinaga Y."/>
            <person name="Zwiers L.-H."/>
            <person name="Turgeon B."/>
            <person name="Goodwin S."/>
            <person name="Spatafora J."/>
            <person name="Crous P."/>
            <person name="Grigoriev I."/>
        </authorList>
    </citation>
    <scope>NUCLEOTIDE SEQUENCE</scope>
    <source>
        <strain evidence="2">CBS 109.77</strain>
    </source>
</reference>
<protein>
    <submittedName>
        <fullName evidence="2">Uncharacterized protein</fullName>
    </submittedName>
</protein>
<accession>A0A6A6XSH1</accession>
<organism evidence="2 3">
    <name type="scientific">Melanomma pulvis-pyrius CBS 109.77</name>
    <dbReference type="NCBI Taxonomy" id="1314802"/>
    <lineage>
        <taxon>Eukaryota</taxon>
        <taxon>Fungi</taxon>
        <taxon>Dikarya</taxon>
        <taxon>Ascomycota</taxon>
        <taxon>Pezizomycotina</taxon>
        <taxon>Dothideomycetes</taxon>
        <taxon>Pleosporomycetidae</taxon>
        <taxon>Pleosporales</taxon>
        <taxon>Melanommataceae</taxon>
        <taxon>Melanomma</taxon>
    </lineage>
</organism>
<dbReference type="Proteomes" id="UP000799757">
    <property type="component" value="Unassembled WGS sequence"/>
</dbReference>
<sequence length="116" mass="12134">MDYREVTGAGPRETVGPSESGPAVVLVASAVVLVAARSVFLDVPAVALLDPTSVSVSPVASLHDAAVGPSRQRDNPNGWNACVLASTLLGSVEITTNAKKSVYTLDNWRCRKMNGR</sequence>
<dbReference type="EMBL" id="MU001762">
    <property type="protein sequence ID" value="KAF2799531.1"/>
    <property type="molecule type" value="Genomic_DNA"/>
</dbReference>
<evidence type="ECO:0000313" key="3">
    <source>
        <dbReference type="Proteomes" id="UP000799757"/>
    </source>
</evidence>
<keyword evidence="3" id="KW-1185">Reference proteome</keyword>
<evidence type="ECO:0000256" key="1">
    <source>
        <dbReference type="SAM" id="MobiDB-lite"/>
    </source>
</evidence>
<dbReference type="AlphaFoldDB" id="A0A6A6XSH1"/>
<gene>
    <name evidence="2" type="ORF">K505DRAFT_332452</name>
</gene>
<name>A0A6A6XSH1_9PLEO</name>
<feature type="region of interest" description="Disordered" evidence="1">
    <location>
        <begin position="1"/>
        <end position="20"/>
    </location>
</feature>
<evidence type="ECO:0000313" key="2">
    <source>
        <dbReference type="EMBL" id="KAF2799531.1"/>
    </source>
</evidence>
<proteinExistence type="predicted"/>